<evidence type="ECO:0000313" key="2">
    <source>
        <dbReference type="Proteomes" id="UP000076962"/>
    </source>
</evidence>
<reference evidence="1 2" key="1">
    <citation type="submission" date="2016-05" db="EMBL/GenBank/DDBJ databases">
        <title>Single-cell genome of chain-forming Candidatus Thiomargarita nelsonii and comparison to other large sulfur-oxidizing bacteria.</title>
        <authorList>
            <person name="Winkel M."/>
            <person name="Salman V."/>
            <person name="Woyke T."/>
            <person name="Schulz-Vogt H."/>
            <person name="Richter M."/>
            <person name="Flood B."/>
            <person name="Bailey J."/>
            <person name="Amann R."/>
            <person name="Mussmann M."/>
        </authorList>
    </citation>
    <scope>NUCLEOTIDE SEQUENCE [LARGE SCALE GENOMIC DNA]</scope>
    <source>
        <strain evidence="1 2">THI036</strain>
    </source>
</reference>
<accession>A0A176RUV0</accession>
<dbReference type="EMBL" id="LUTY01002776">
    <property type="protein sequence ID" value="OAD19508.1"/>
    <property type="molecule type" value="Genomic_DNA"/>
</dbReference>
<sequence length="202" mass="23126">MKKKLIQTLLFIFLGIISIAEISALENSLEQGNKPYLLLVTFYTKHSFLAIDDAWLTEINKTPYDGIAVMLTGPYNTDLITGTFKNRIHNKIKEIKQKTNKDIWPWLFFNRFIGGELKPNRRKHMSSAAISHFGSIPGIDIYDQTGALSDFKHQFRMALRFSKKMGSPGIVVDPEAYNIYGVYHKTKNLEKLMQQPSNIIQA</sequence>
<proteinExistence type="predicted"/>
<name>A0A176RUV0_9GAMM</name>
<evidence type="ECO:0000313" key="1">
    <source>
        <dbReference type="EMBL" id="OAD19508.1"/>
    </source>
</evidence>
<organism evidence="1 2">
    <name type="scientific">Candidatus Thiomargarita nelsonii</name>
    <dbReference type="NCBI Taxonomy" id="1003181"/>
    <lineage>
        <taxon>Bacteria</taxon>
        <taxon>Pseudomonadati</taxon>
        <taxon>Pseudomonadota</taxon>
        <taxon>Gammaproteobacteria</taxon>
        <taxon>Thiotrichales</taxon>
        <taxon>Thiotrichaceae</taxon>
        <taxon>Thiomargarita</taxon>
    </lineage>
</organism>
<comment type="caution">
    <text evidence="1">The sequence shown here is derived from an EMBL/GenBank/DDBJ whole genome shotgun (WGS) entry which is preliminary data.</text>
</comment>
<keyword evidence="2" id="KW-1185">Reference proteome</keyword>
<dbReference type="Proteomes" id="UP000076962">
    <property type="component" value="Unassembled WGS sequence"/>
</dbReference>
<protein>
    <submittedName>
        <fullName evidence="1">Secreted protein</fullName>
    </submittedName>
</protein>
<dbReference type="AlphaFoldDB" id="A0A176RUV0"/>
<feature type="non-terminal residue" evidence="1">
    <location>
        <position position="202"/>
    </location>
</feature>
<gene>
    <name evidence="1" type="ORF">THIOM_004852</name>
</gene>